<comment type="caution">
    <text evidence="1">The sequence shown here is derived from an EMBL/GenBank/DDBJ whole genome shotgun (WGS) entry which is preliminary data.</text>
</comment>
<name>A0AB36CKJ5_9CORY</name>
<protein>
    <submittedName>
        <fullName evidence="1">Uncharacterized protein</fullName>
    </submittedName>
</protein>
<evidence type="ECO:0000313" key="2">
    <source>
        <dbReference type="Proteomes" id="UP000544551"/>
    </source>
</evidence>
<dbReference type="EMBL" id="JABAFZ010000005">
    <property type="protein sequence ID" value="NME89364.1"/>
    <property type="molecule type" value="Genomic_DNA"/>
</dbReference>
<proteinExistence type="predicted"/>
<evidence type="ECO:0000313" key="1">
    <source>
        <dbReference type="EMBL" id="NME89364.1"/>
    </source>
</evidence>
<dbReference type="AlphaFoldDB" id="A0AB36CKJ5"/>
<dbReference type="Proteomes" id="UP000544551">
    <property type="component" value="Unassembled WGS sequence"/>
</dbReference>
<dbReference type="RefSeq" id="WP_168969609.1">
    <property type="nucleotide sequence ID" value="NZ_JABAFZ010000005.1"/>
</dbReference>
<organism evidence="1 2">
    <name type="scientific">Corynebacterium stationis</name>
    <dbReference type="NCBI Taxonomy" id="1705"/>
    <lineage>
        <taxon>Bacteria</taxon>
        <taxon>Bacillati</taxon>
        <taxon>Actinomycetota</taxon>
        <taxon>Actinomycetes</taxon>
        <taxon>Mycobacteriales</taxon>
        <taxon>Corynebacteriaceae</taxon>
        <taxon>Corynebacterium</taxon>
    </lineage>
</organism>
<gene>
    <name evidence="1" type="ORF">HF853_06715</name>
</gene>
<sequence length="64" mass="7469">MKDNQFKQILSTLELILNELRFATFVATLNSNPEAVKQAEEQFQKYDDAIKLAHIEQQFKSQEP</sequence>
<reference evidence="1 2" key="1">
    <citation type="submission" date="2020-04" db="EMBL/GenBank/DDBJ databases">
        <authorList>
            <person name="Hitch T.C.A."/>
            <person name="Wylensek D."/>
            <person name="Clavel T."/>
        </authorList>
    </citation>
    <scope>NUCLEOTIDE SEQUENCE [LARGE SCALE GENOMIC DNA]</scope>
    <source>
        <strain evidence="1 2">BL-383-APC-3D</strain>
    </source>
</reference>
<accession>A0AB36CKJ5</accession>